<reference evidence="3" key="1">
    <citation type="submission" date="2015-06" db="EMBL/GenBank/DDBJ databases">
        <title>Expansion of signal transduction pathways in fungi by whole-genome duplication.</title>
        <authorList>
            <consortium name="DOE Joint Genome Institute"/>
            <person name="Corrochano L.M."/>
            <person name="Kuo A."/>
            <person name="Marcet-Houben M."/>
            <person name="Polaino S."/>
            <person name="Salamov A."/>
            <person name="Villalobos J.M."/>
            <person name="Alvarez M.I."/>
            <person name="Avalos J."/>
            <person name="Benito E.P."/>
            <person name="Benoit I."/>
            <person name="Burger G."/>
            <person name="Camino L.P."/>
            <person name="Canovas D."/>
            <person name="Cerda-Olmedo E."/>
            <person name="Cheng J.-F."/>
            <person name="Dominguez A."/>
            <person name="Elias M."/>
            <person name="Eslava A.P."/>
            <person name="Glaser F."/>
            <person name="Grimwood J."/>
            <person name="Gutierrez G."/>
            <person name="Heitman J."/>
            <person name="Henrissat B."/>
            <person name="Iturriaga E.A."/>
            <person name="Lang B.F."/>
            <person name="Lavin J.L."/>
            <person name="Lee S."/>
            <person name="Li W."/>
            <person name="Lindquist E."/>
            <person name="Lopez-Garcia S."/>
            <person name="Luque E.M."/>
            <person name="Marcos A.T."/>
            <person name="Martin J."/>
            <person name="McCluskey K."/>
            <person name="Medina H.R."/>
            <person name="Miralles-Duran A."/>
            <person name="Miyazaki A."/>
            <person name="Munoz-Torres E."/>
            <person name="Oguiza J.A."/>
            <person name="Ohm R."/>
            <person name="Olmedo M."/>
            <person name="Orejas M."/>
            <person name="Ortiz-Castellanos L."/>
            <person name="Pisabarro A.G."/>
            <person name="Rodriguez-Romero J."/>
            <person name="Ruiz-Herrera J."/>
            <person name="Ruiz-Vazquez R."/>
            <person name="Sanz C."/>
            <person name="Schackwitz W."/>
            <person name="Schmutz J."/>
            <person name="Shahriari M."/>
            <person name="Shelest E."/>
            <person name="Silva-Franco F."/>
            <person name="Soanes D."/>
            <person name="Syed K."/>
            <person name="Tagua V.G."/>
            <person name="Talbot N.J."/>
            <person name="Thon M."/>
            <person name="De vries R.P."/>
            <person name="Wiebenga A."/>
            <person name="Yadav J.S."/>
            <person name="Braun E.L."/>
            <person name="Baker S."/>
            <person name="Garre V."/>
            <person name="Horwitz B."/>
            <person name="Torres-Martinez S."/>
            <person name="Idnurm A."/>
            <person name="Herrera-Estrella A."/>
            <person name="Gabaldon T."/>
            <person name="Grigoriev I.V."/>
        </authorList>
    </citation>
    <scope>NUCLEOTIDE SEQUENCE [LARGE SCALE GENOMIC DNA]</scope>
    <source>
        <strain evidence="3">NRRL 1555(-)</strain>
    </source>
</reference>
<dbReference type="PROSITE" id="PS51640">
    <property type="entry name" value="MRG"/>
    <property type="match status" value="1"/>
</dbReference>
<keyword evidence="3" id="KW-1185">Reference proteome</keyword>
<gene>
    <name evidence="2" type="ORF">PHYBLDRAFT_174850</name>
</gene>
<feature type="compositionally biased region" description="Low complexity" evidence="1">
    <location>
        <begin position="233"/>
        <end position="245"/>
    </location>
</feature>
<evidence type="ECO:0000313" key="2">
    <source>
        <dbReference type="EMBL" id="OAD66826.1"/>
    </source>
</evidence>
<feature type="region of interest" description="Disordered" evidence="1">
    <location>
        <begin position="207"/>
        <end position="245"/>
    </location>
</feature>
<accession>A0A167JWQ4</accession>
<protein>
    <submittedName>
        <fullName evidence="2">Uncharacterized protein</fullName>
    </submittedName>
</protein>
<evidence type="ECO:0000256" key="1">
    <source>
        <dbReference type="SAM" id="MobiDB-lite"/>
    </source>
</evidence>
<name>A0A167JWQ4_PHYB8</name>
<dbReference type="AlphaFoldDB" id="A0A167JWQ4"/>
<dbReference type="VEuPathDB" id="FungiDB:PHYBLDRAFT_174850"/>
<dbReference type="InParanoid" id="A0A167JWQ4"/>
<sequence length="413" mass="47399">MNPVKKTVQKLLELYKKLKSDSLTTDRSELIELPKEIHDDMENTLSISLKQNLKRFAKDTLQYHGAIHKGAERIRTTTKATIEIYQNLGYLIETGGSPEEVHATMEKARRLAIYTYAMGKGLDGDTKDIADKAIHLPDAIRYLNENEEAEGKDLAYSPETLERIQEARYEDAILQKATDSPCAYNQNCGQYPGRGGRGQRTYQGRGYTHNTNNHGGLFWERTTKRTRSTNDVSNKSTSSQQFSPSSLELLKHPSLTIEKISKTIQLKNGSLLSDNTMKKSLENKKKRQYSTLQYPCRLDCTCEQTPKVPPQLNNTHESPMAVLHYQPRVPNTIPIPTNSLEDQQAFQTLRDRPASSEQECRKMLRIQFRDSSSKVYDQVWNKFSEWCQKMDPTLNIEDYNPTLMVEYLVLNRH</sequence>
<dbReference type="GeneID" id="28998265"/>
<dbReference type="EMBL" id="KV441000">
    <property type="protein sequence ID" value="OAD66826.1"/>
    <property type="molecule type" value="Genomic_DNA"/>
</dbReference>
<dbReference type="Proteomes" id="UP000077315">
    <property type="component" value="Unassembled WGS sequence"/>
</dbReference>
<organism evidence="2 3">
    <name type="scientific">Phycomyces blakesleeanus (strain ATCC 8743b / DSM 1359 / FGSC 10004 / NBRC 33097 / NRRL 1555)</name>
    <dbReference type="NCBI Taxonomy" id="763407"/>
    <lineage>
        <taxon>Eukaryota</taxon>
        <taxon>Fungi</taxon>
        <taxon>Fungi incertae sedis</taxon>
        <taxon>Mucoromycota</taxon>
        <taxon>Mucoromycotina</taxon>
        <taxon>Mucoromycetes</taxon>
        <taxon>Mucorales</taxon>
        <taxon>Phycomycetaceae</taxon>
        <taxon>Phycomyces</taxon>
    </lineage>
</organism>
<evidence type="ECO:0000313" key="3">
    <source>
        <dbReference type="Proteomes" id="UP000077315"/>
    </source>
</evidence>
<proteinExistence type="predicted"/>
<dbReference type="RefSeq" id="XP_018284866.1">
    <property type="nucleotide sequence ID" value="XM_018437359.1"/>
</dbReference>
<dbReference type="OrthoDB" id="2267579at2759"/>